<evidence type="ECO:0000313" key="1">
    <source>
        <dbReference type="EMBL" id="NKY28493.1"/>
    </source>
</evidence>
<dbReference type="InterPro" id="IPR040701">
    <property type="entry name" value="Bact_RF_family2"/>
</dbReference>
<dbReference type="AlphaFoldDB" id="A0A7X6R4J7"/>
<comment type="caution">
    <text evidence="1">The sequence shown here is derived from an EMBL/GenBank/DDBJ whole genome shotgun (WGS) entry which is preliminary data.</text>
</comment>
<sequence length="358" mass="39046">MADLRRIIRKHGPFASVCFDSSYDAEDAARGTELRWRSIDAELDRSGARPRIRRLLAQAIELHPPPHGRCGRLLIADETEVLADERLPNPPHDRIVRMSPLPYLLPLIEVQAEKIPHVVALVDRVSSELYALDGHGGEAEQTLRDVGHPAPEIRRDDWTHRTIRERVENTTRRDIREFAGELDRLADTVHAEVVVLAGEARARTELRAVFDAKGRDVVEAEAGTLMPGSDPKALDAEVREILHRVAALRHRRVLDRFAAEIDRPDGLAVAGLAATTTALRAATVERLLLDSSALGDRLVLAGTAPNPLLGPAANAAAGEMRRADEALPVAALAIGAEIVLVDAVAALRDGAGALLRRR</sequence>
<organism evidence="1 2">
    <name type="scientific">Nocardia gamkensis</name>
    <dbReference type="NCBI Taxonomy" id="352869"/>
    <lineage>
        <taxon>Bacteria</taxon>
        <taxon>Bacillati</taxon>
        <taxon>Actinomycetota</taxon>
        <taxon>Actinomycetes</taxon>
        <taxon>Mycobacteriales</taxon>
        <taxon>Nocardiaceae</taxon>
        <taxon>Nocardia</taxon>
    </lineage>
</organism>
<proteinExistence type="predicted"/>
<dbReference type="EMBL" id="JAAXOS010000009">
    <property type="protein sequence ID" value="NKY28493.1"/>
    <property type="molecule type" value="Genomic_DNA"/>
</dbReference>
<gene>
    <name evidence="1" type="ORF">HGB38_20020</name>
</gene>
<keyword evidence="2" id="KW-1185">Reference proteome</keyword>
<dbReference type="Proteomes" id="UP000540698">
    <property type="component" value="Unassembled WGS sequence"/>
</dbReference>
<name>A0A7X6R4J7_9NOCA</name>
<dbReference type="RefSeq" id="WP_063910399.1">
    <property type="nucleotide sequence ID" value="NZ_JAAXOS010000009.1"/>
</dbReference>
<dbReference type="Pfam" id="PF18844">
    <property type="entry name" value="baeRF_family2"/>
    <property type="match status" value="1"/>
</dbReference>
<reference evidence="1 2" key="1">
    <citation type="submission" date="2020-04" db="EMBL/GenBank/DDBJ databases">
        <title>MicrobeNet Type strains.</title>
        <authorList>
            <person name="Nicholson A.C."/>
        </authorList>
    </citation>
    <scope>NUCLEOTIDE SEQUENCE [LARGE SCALE GENOMIC DNA]</scope>
    <source>
        <strain evidence="1 2">DSM 44956</strain>
    </source>
</reference>
<evidence type="ECO:0000313" key="2">
    <source>
        <dbReference type="Proteomes" id="UP000540698"/>
    </source>
</evidence>
<accession>A0A7X6R4J7</accession>
<protein>
    <submittedName>
        <fullName evidence="1">Uncharacterized protein</fullName>
    </submittedName>
</protein>